<feature type="compositionally biased region" description="Polar residues" evidence="1">
    <location>
        <begin position="599"/>
        <end position="644"/>
    </location>
</feature>
<proteinExistence type="predicted"/>
<evidence type="ECO:0000313" key="4">
    <source>
        <dbReference type="Proteomes" id="UP000722791"/>
    </source>
</evidence>
<dbReference type="AlphaFoldDB" id="A0A8J4G4H2"/>
<dbReference type="EMBL" id="BNCP01000004">
    <property type="protein sequence ID" value="GIL73101.1"/>
    <property type="molecule type" value="Genomic_DNA"/>
</dbReference>
<feature type="region of interest" description="Disordered" evidence="1">
    <location>
        <begin position="243"/>
        <end position="288"/>
    </location>
</feature>
<feature type="region of interest" description="Disordered" evidence="1">
    <location>
        <begin position="481"/>
        <end position="563"/>
    </location>
</feature>
<accession>A0A8J4G4H2</accession>
<feature type="compositionally biased region" description="Gly residues" evidence="1">
    <location>
        <begin position="417"/>
        <end position="433"/>
    </location>
</feature>
<dbReference type="Proteomes" id="UP000747110">
    <property type="component" value="Unassembled WGS sequence"/>
</dbReference>
<gene>
    <name evidence="2" type="ORF">Vretifemale_3315</name>
    <name evidence="3" type="ORF">Vretimale_4712</name>
</gene>
<evidence type="ECO:0000313" key="3">
    <source>
        <dbReference type="EMBL" id="GIL99576.1"/>
    </source>
</evidence>
<name>A0A8J4G4H2_9CHLO</name>
<organism evidence="3 4">
    <name type="scientific">Volvox reticuliferus</name>
    <dbReference type="NCBI Taxonomy" id="1737510"/>
    <lineage>
        <taxon>Eukaryota</taxon>
        <taxon>Viridiplantae</taxon>
        <taxon>Chlorophyta</taxon>
        <taxon>core chlorophytes</taxon>
        <taxon>Chlorophyceae</taxon>
        <taxon>CS clade</taxon>
        <taxon>Chlamydomonadales</taxon>
        <taxon>Volvocaceae</taxon>
        <taxon>Volvox</taxon>
    </lineage>
</organism>
<evidence type="ECO:0000313" key="5">
    <source>
        <dbReference type="Proteomes" id="UP000747110"/>
    </source>
</evidence>
<feature type="region of interest" description="Disordered" evidence="1">
    <location>
        <begin position="575"/>
        <end position="652"/>
    </location>
</feature>
<reference evidence="3" key="1">
    <citation type="journal article" date="2021" name="Proc. Natl. Acad. Sci. U.S.A.">
        <title>Three genomes in the algal genus Volvox reveal the fate of a haploid sex-determining region after a transition to homothallism.</title>
        <authorList>
            <person name="Yamamoto K."/>
            <person name="Hamaji T."/>
            <person name="Kawai-Toyooka H."/>
            <person name="Matsuzaki R."/>
            <person name="Takahashi F."/>
            <person name="Nishimura Y."/>
            <person name="Kawachi M."/>
            <person name="Noguchi H."/>
            <person name="Minakuchi Y."/>
            <person name="Umen J.G."/>
            <person name="Toyoda A."/>
            <person name="Nozaki H."/>
        </authorList>
    </citation>
    <scope>NUCLEOTIDE SEQUENCE</scope>
    <source>
        <strain evidence="3">NIES-3785</strain>
        <strain evidence="2">NIES-3786</strain>
    </source>
</reference>
<protein>
    <submittedName>
        <fullName evidence="3">Uncharacterized protein</fullName>
    </submittedName>
</protein>
<feature type="compositionally biased region" description="Gly residues" evidence="1">
    <location>
        <begin position="251"/>
        <end position="264"/>
    </location>
</feature>
<feature type="compositionally biased region" description="Polar residues" evidence="1">
    <location>
        <begin position="481"/>
        <end position="512"/>
    </location>
</feature>
<dbReference type="Proteomes" id="UP000722791">
    <property type="component" value="Unassembled WGS sequence"/>
</dbReference>
<keyword evidence="5" id="KW-1185">Reference proteome</keyword>
<evidence type="ECO:0000313" key="2">
    <source>
        <dbReference type="EMBL" id="GIL73101.1"/>
    </source>
</evidence>
<feature type="compositionally biased region" description="Low complexity" evidence="1">
    <location>
        <begin position="533"/>
        <end position="554"/>
    </location>
</feature>
<dbReference type="EMBL" id="BNCQ01000006">
    <property type="protein sequence ID" value="GIL99576.1"/>
    <property type="molecule type" value="Genomic_DNA"/>
</dbReference>
<feature type="region of interest" description="Disordered" evidence="1">
    <location>
        <begin position="1"/>
        <end position="24"/>
    </location>
</feature>
<feature type="region of interest" description="Disordered" evidence="1">
    <location>
        <begin position="143"/>
        <end position="176"/>
    </location>
</feature>
<evidence type="ECO:0000256" key="1">
    <source>
        <dbReference type="SAM" id="MobiDB-lite"/>
    </source>
</evidence>
<sequence length="887" mass="93906">MPLSSGAARRMKALSPIPTPRADDAMAEVRSTEQPTVFKLQLRPLEDPESFKPSVQLVSREFATRYLESVGVRPSKATMDLVNRNVPLTEAHIKTTLRAKGHVEDEIHISVPPVTHRYRVPAVINPAAVLQLGIGNSVLGSGTEKAGDAEGGPGSSESLEELFNGRPGDATAASRAPGGTDFLDMATKYLHPFNLDLTLARKSLTTIHAASRYKSPQGGGGDGDSPLVGGAAGGSGIAGIGGSSFGTSTSGRGGTAGLLEGRGGALSSRSSFAASSRRSGSWPRSSSGRLLDDGGVGVGALDATRLEVLEELTQPLLVTPEVVLTLQAQLEAALADWHRHQAPEALKGRLTTEEFNRTQEELSSEGMAKLLITLINFLHEELVRGHPSYPAQLSNARENSRTSVLPGERSSQPRSIGGSGDGGGGGSGGGGLTGRRSHAGSVTFKGGVQLPASISIQQMTNLQKYDLGYQAYVRQKLEQRQAQGTAASNTTSRGDGVDNRSQLNTPPDTRGSTRAAGFGSAGDRPTAMSAVTQPQQQQSRPQSQSQSQSQPQSHQLHRHHPTTADTQRVSFAVTPLCSSLPGSPQADSRPASPGPRGGSNATSLLGTLNLPTTSRSRPNSSHPTTPGTASRNQRSASPANTPNAGASGFEATDPGLSSPLILGLPPHVGRALRSSPSFALASAANTARSIHASLDAEDMAALQRERLFALHIDFASRFKALRQKRSGMFFTLPILLLSMRLCVNLLFSTLYPLWTRQPDGAEVLEQMDEALCALFDPHGYLQRALSLLQSTPSAIEAVTRHPQRRGNERRHFNDTSPLMQATLQGPKSAGARKLMKAAANQPQGLDLMRTQLTTEQRAALFQMGLQWMQQPDPVLSQVGEPHAVGRL</sequence>
<dbReference type="OrthoDB" id="159675at2759"/>
<feature type="compositionally biased region" description="Low complexity" evidence="1">
    <location>
        <begin position="265"/>
        <end position="288"/>
    </location>
</feature>
<feature type="compositionally biased region" description="Polar residues" evidence="1">
    <location>
        <begin position="576"/>
        <end position="586"/>
    </location>
</feature>
<feature type="compositionally biased region" description="Polar residues" evidence="1">
    <location>
        <begin position="391"/>
        <end position="414"/>
    </location>
</feature>
<comment type="caution">
    <text evidence="3">The sequence shown here is derived from an EMBL/GenBank/DDBJ whole genome shotgun (WGS) entry which is preliminary data.</text>
</comment>
<feature type="region of interest" description="Disordered" evidence="1">
    <location>
        <begin position="389"/>
        <end position="440"/>
    </location>
</feature>